<organism evidence="3 4">
    <name type="scientific">Trichococcus flocculiformis</name>
    <dbReference type="NCBI Taxonomy" id="82803"/>
    <lineage>
        <taxon>Bacteria</taxon>
        <taxon>Bacillati</taxon>
        <taxon>Bacillota</taxon>
        <taxon>Bacilli</taxon>
        <taxon>Lactobacillales</taxon>
        <taxon>Carnobacteriaceae</taxon>
        <taxon>Trichococcus</taxon>
    </lineage>
</organism>
<keyword evidence="1" id="KW-0813">Transport</keyword>
<feature type="transmembrane region" description="Helical" evidence="2">
    <location>
        <begin position="37"/>
        <end position="56"/>
    </location>
</feature>
<proteinExistence type="inferred from homology"/>
<feature type="non-terminal residue" evidence="3">
    <location>
        <position position="1"/>
    </location>
</feature>
<evidence type="ECO:0000256" key="1">
    <source>
        <dbReference type="RuleBase" id="RU003943"/>
    </source>
</evidence>
<comment type="similarity">
    <text evidence="1">Belongs to the ABC-3 integral membrane protein family.</text>
</comment>
<comment type="subcellular location">
    <subcellularLocation>
        <location evidence="1">Cell membrane</location>
        <topology evidence="1">Multi-pass membrane protein</topology>
    </subcellularLocation>
</comment>
<dbReference type="InterPro" id="IPR001626">
    <property type="entry name" value="ABC_TroCD"/>
</dbReference>
<dbReference type="RefSeq" id="WP_276646824.1">
    <property type="nucleotide sequence ID" value="NZ_JAAZCD010000199.1"/>
</dbReference>
<evidence type="ECO:0000313" key="3">
    <source>
        <dbReference type="EMBL" id="NLD32332.1"/>
    </source>
</evidence>
<keyword evidence="2" id="KW-0472">Membrane</keyword>
<keyword evidence="1 2" id="KW-0812">Transmembrane</keyword>
<sequence length="60" mass="6468">RLVHTFNGVILLGIGIGLTGMYGGLFASYQYGTPPGATITLVFVSMFILTSIYKVLVEKK</sequence>
<dbReference type="Pfam" id="PF00950">
    <property type="entry name" value="ABC-3"/>
    <property type="match status" value="1"/>
</dbReference>
<feature type="transmembrane region" description="Helical" evidence="2">
    <location>
        <begin position="9"/>
        <end position="31"/>
    </location>
</feature>
<keyword evidence="2" id="KW-1133">Transmembrane helix</keyword>
<dbReference type="GO" id="GO:0055085">
    <property type="term" value="P:transmembrane transport"/>
    <property type="evidence" value="ECO:0007669"/>
    <property type="project" value="InterPro"/>
</dbReference>
<protein>
    <submittedName>
        <fullName evidence="3">Metal ABC transporter permease</fullName>
    </submittedName>
</protein>
<comment type="caution">
    <text evidence="3">The sequence shown here is derived from an EMBL/GenBank/DDBJ whole genome shotgun (WGS) entry which is preliminary data.</text>
</comment>
<gene>
    <name evidence="3" type="ORF">GX662_08800</name>
</gene>
<evidence type="ECO:0000256" key="2">
    <source>
        <dbReference type="SAM" id="Phobius"/>
    </source>
</evidence>
<evidence type="ECO:0000313" key="4">
    <source>
        <dbReference type="Proteomes" id="UP000589373"/>
    </source>
</evidence>
<name>A0A847D5H9_9LACT</name>
<dbReference type="AlphaFoldDB" id="A0A847D5H9"/>
<dbReference type="GO" id="GO:0043190">
    <property type="term" value="C:ATP-binding cassette (ABC) transporter complex"/>
    <property type="evidence" value="ECO:0007669"/>
    <property type="project" value="InterPro"/>
</dbReference>
<dbReference type="Proteomes" id="UP000589373">
    <property type="component" value="Unassembled WGS sequence"/>
</dbReference>
<accession>A0A847D5H9</accession>
<reference evidence="3 4" key="1">
    <citation type="journal article" date="2020" name="Biotechnol. Biofuels">
        <title>New insights from the biogas microbiome by comprehensive genome-resolved metagenomics of nearly 1600 species originating from multiple anaerobic digesters.</title>
        <authorList>
            <person name="Campanaro S."/>
            <person name="Treu L."/>
            <person name="Rodriguez-R L.M."/>
            <person name="Kovalovszki A."/>
            <person name="Ziels R.M."/>
            <person name="Maus I."/>
            <person name="Zhu X."/>
            <person name="Kougias P.G."/>
            <person name="Basile A."/>
            <person name="Luo G."/>
            <person name="Schluter A."/>
            <person name="Konstantinidis K.T."/>
            <person name="Angelidaki I."/>
        </authorList>
    </citation>
    <scope>NUCLEOTIDE SEQUENCE [LARGE SCALE GENOMIC DNA]</scope>
    <source>
        <strain evidence="3">AS07pgkLD_105</strain>
    </source>
</reference>
<dbReference type="EMBL" id="JAAZCD010000199">
    <property type="protein sequence ID" value="NLD32332.1"/>
    <property type="molecule type" value="Genomic_DNA"/>
</dbReference>